<gene>
    <name evidence="9" type="ORF">E2F48_13225</name>
</gene>
<evidence type="ECO:0000259" key="8">
    <source>
        <dbReference type="SMART" id="SM00813"/>
    </source>
</evidence>
<dbReference type="AlphaFoldDB" id="A0A4R5TV09"/>
<dbReference type="OrthoDB" id="9758333at2"/>
<dbReference type="Proteomes" id="UP000295411">
    <property type="component" value="Unassembled WGS sequence"/>
</dbReference>
<evidence type="ECO:0000256" key="6">
    <source>
        <dbReference type="ARBA" id="ARBA00023277"/>
    </source>
</evidence>
<evidence type="ECO:0000256" key="7">
    <source>
        <dbReference type="ARBA" id="ARBA00023295"/>
    </source>
</evidence>
<dbReference type="InterPro" id="IPR017853">
    <property type="entry name" value="GH"/>
</dbReference>
<dbReference type="Pfam" id="PF22848">
    <property type="entry name" value="ASD1_dom"/>
    <property type="match status" value="1"/>
</dbReference>
<proteinExistence type="inferred from homology"/>
<dbReference type="InterPro" id="IPR013780">
    <property type="entry name" value="Glyco_hydro_b"/>
</dbReference>
<keyword evidence="5" id="KW-0378">Hydrolase</keyword>
<comment type="similarity">
    <text evidence="2">Belongs to the glycosyl hydrolase 51 family.</text>
</comment>
<dbReference type="SUPFAM" id="SSF51011">
    <property type="entry name" value="Glycosyl hydrolase domain"/>
    <property type="match status" value="1"/>
</dbReference>
<dbReference type="InterPro" id="IPR010720">
    <property type="entry name" value="Alpha-L-AF_C"/>
</dbReference>
<dbReference type="Gene3D" id="2.60.40.1180">
    <property type="entry name" value="Golgi alpha-mannosidase II"/>
    <property type="match status" value="1"/>
</dbReference>
<dbReference type="EMBL" id="SMTK01000004">
    <property type="protein sequence ID" value="TDK24916.1"/>
    <property type="molecule type" value="Genomic_DNA"/>
</dbReference>
<name>A0A4R5TV09_9MICC</name>
<dbReference type="GO" id="GO:0046373">
    <property type="term" value="P:L-arabinose metabolic process"/>
    <property type="evidence" value="ECO:0007669"/>
    <property type="project" value="InterPro"/>
</dbReference>
<dbReference type="SMART" id="SM00813">
    <property type="entry name" value="Alpha-L-AF_C"/>
    <property type="match status" value="1"/>
</dbReference>
<dbReference type="PANTHER" id="PTHR43576">
    <property type="entry name" value="ALPHA-L-ARABINOFURANOSIDASE C-RELATED"/>
    <property type="match status" value="1"/>
</dbReference>
<dbReference type="GO" id="GO:0000272">
    <property type="term" value="P:polysaccharide catabolic process"/>
    <property type="evidence" value="ECO:0007669"/>
    <property type="project" value="TreeGrafter"/>
</dbReference>
<comment type="subunit">
    <text evidence="3">Homohexamer; trimer of dimers.</text>
</comment>
<accession>A0A4R5TV09</accession>
<comment type="catalytic activity">
    <reaction evidence="1">
        <text>Hydrolysis of terminal non-reducing alpha-L-arabinofuranoside residues in alpha-L-arabinosides.</text>
        <dbReference type="EC" id="3.2.1.55"/>
    </reaction>
</comment>
<evidence type="ECO:0000256" key="3">
    <source>
        <dbReference type="ARBA" id="ARBA00011165"/>
    </source>
</evidence>
<feature type="domain" description="Alpha-L-arabinofuranosidase C-terminal" evidence="8">
    <location>
        <begin position="291"/>
        <end position="496"/>
    </location>
</feature>
<evidence type="ECO:0000256" key="4">
    <source>
        <dbReference type="ARBA" id="ARBA00012670"/>
    </source>
</evidence>
<evidence type="ECO:0000313" key="10">
    <source>
        <dbReference type="Proteomes" id="UP000295411"/>
    </source>
</evidence>
<comment type="caution">
    <text evidence="9">The sequence shown here is derived from an EMBL/GenBank/DDBJ whole genome shotgun (WGS) entry which is preliminary data.</text>
</comment>
<reference evidence="9 10" key="1">
    <citation type="submission" date="2019-03" db="EMBL/GenBank/DDBJ databases">
        <title>Arthrobacter sp. nov., an bacterium isolated from biocrust in Mu Us Desert.</title>
        <authorList>
            <person name="Lixiong L."/>
        </authorList>
    </citation>
    <scope>NUCLEOTIDE SEQUENCE [LARGE SCALE GENOMIC DNA]</scope>
    <source>
        <strain evidence="9 10">SLN-3</strain>
    </source>
</reference>
<protein>
    <recommendedName>
        <fullName evidence="4">non-reducing end alpha-L-arabinofuranosidase</fullName>
        <ecNumber evidence="4">3.2.1.55</ecNumber>
    </recommendedName>
</protein>
<organism evidence="9 10">
    <name type="scientific">Arthrobacter crusticola</name>
    <dbReference type="NCBI Taxonomy" id="2547960"/>
    <lineage>
        <taxon>Bacteria</taxon>
        <taxon>Bacillati</taxon>
        <taxon>Actinomycetota</taxon>
        <taxon>Actinomycetes</taxon>
        <taxon>Micrococcales</taxon>
        <taxon>Micrococcaceae</taxon>
        <taxon>Arthrobacter</taxon>
    </lineage>
</organism>
<keyword evidence="10" id="KW-1185">Reference proteome</keyword>
<evidence type="ECO:0000256" key="1">
    <source>
        <dbReference type="ARBA" id="ARBA00001462"/>
    </source>
</evidence>
<dbReference type="PANTHER" id="PTHR43576:SF3">
    <property type="entry name" value="ALPHA-L-ARABINOFURANOSIDASE C"/>
    <property type="match status" value="1"/>
</dbReference>
<evidence type="ECO:0000313" key="9">
    <source>
        <dbReference type="EMBL" id="TDK24916.1"/>
    </source>
</evidence>
<evidence type="ECO:0000256" key="5">
    <source>
        <dbReference type="ARBA" id="ARBA00022801"/>
    </source>
</evidence>
<dbReference type="Pfam" id="PF06964">
    <property type="entry name" value="Alpha-L-AF_C"/>
    <property type="match status" value="1"/>
</dbReference>
<dbReference type="Gene3D" id="3.20.20.80">
    <property type="entry name" value="Glycosidases"/>
    <property type="match status" value="1"/>
</dbReference>
<dbReference type="InterPro" id="IPR055235">
    <property type="entry name" value="ASD1_cat"/>
</dbReference>
<evidence type="ECO:0000256" key="2">
    <source>
        <dbReference type="ARBA" id="ARBA00007186"/>
    </source>
</evidence>
<dbReference type="SUPFAM" id="SSF51445">
    <property type="entry name" value="(Trans)glycosidases"/>
    <property type="match status" value="1"/>
</dbReference>
<sequence>MNTAHLTLDPHFTVGPINRRLFGSFVEHLGRCVYDGIYEPGHATADSEGFREDVIALVQELGVSAIRYPGGNFVSGFRWEDSVGPREDRPVRLDLAWHSTETNQVGLHEFSSWLEKVGSELMLAVNLGTRGTLEALDLLEYTNIDKGTALADRRMGNGKADPFGVKMWCLGNEMDGPWQLGHRSAEDYGKLASQTAKAMRQLDPSVELVACGSSSASMPTFGEWERTVLTHAYDDVDYISCHAYYEEKNGDLGSFLASAVDMDRFIESVVATADHVKAVRGSSKTINISFDEWNVWYIERYHGVDKIEGIDNWPVAPRLLEDRYSVADAVVFGNLLISLLKHADRVTSASLAQLVNVIAPIMTEPGGPAWRQTTFYPFALTSRLAQGSVLEVKLDAGTYDTAVYGTVPLVDAVATHDAGAGTAAVFLVNRSQTEEATVTIDSAGLESLRLIEAHTLADEDFYAANTLQEPERVGLVSNDTASVSGSTVTVTLPPVSWTALALAR</sequence>
<dbReference type="GO" id="GO:0046556">
    <property type="term" value="F:alpha-L-arabinofuranosidase activity"/>
    <property type="evidence" value="ECO:0007669"/>
    <property type="project" value="UniProtKB-EC"/>
</dbReference>
<keyword evidence="7" id="KW-0326">Glycosidase</keyword>
<keyword evidence="6" id="KW-0119">Carbohydrate metabolism</keyword>
<dbReference type="EC" id="3.2.1.55" evidence="4"/>